<comment type="caution">
    <text evidence="2">The sequence shown here is derived from an EMBL/GenBank/DDBJ whole genome shotgun (WGS) entry which is preliminary data.</text>
</comment>
<dbReference type="EMBL" id="JABEQJ010000058">
    <property type="protein sequence ID" value="MBB2162806.1"/>
    <property type="molecule type" value="Genomic_DNA"/>
</dbReference>
<dbReference type="PANTHER" id="PTHR36110:SF2">
    <property type="entry name" value="RING-CLEAVING DIOXYGENASE MHQE-RELATED"/>
    <property type="match status" value="1"/>
</dbReference>
<dbReference type="Proteomes" id="UP000589085">
    <property type="component" value="Unassembled WGS sequence"/>
</dbReference>
<dbReference type="InterPro" id="IPR037523">
    <property type="entry name" value="VOC_core"/>
</dbReference>
<reference evidence="2 3" key="1">
    <citation type="submission" date="2020-04" db="EMBL/GenBank/DDBJ databases">
        <title>Description of novel Gluconacetobacter.</title>
        <authorList>
            <person name="Sombolestani A."/>
        </authorList>
    </citation>
    <scope>NUCLEOTIDE SEQUENCE [LARGE SCALE GENOMIC DNA]</scope>
    <source>
        <strain evidence="2 3">LMG 19747</strain>
    </source>
</reference>
<feature type="domain" description="VOC" evidence="1">
    <location>
        <begin position="1"/>
        <end position="126"/>
    </location>
</feature>
<protein>
    <submittedName>
        <fullName evidence="2">Ring-cleaving dioxygenase</fullName>
    </submittedName>
</protein>
<evidence type="ECO:0000313" key="3">
    <source>
        <dbReference type="Proteomes" id="UP000589085"/>
    </source>
</evidence>
<keyword evidence="2" id="KW-0560">Oxidoreductase</keyword>
<gene>
    <name evidence="2" type="ORF">HLH48_22190</name>
</gene>
<keyword evidence="2" id="KW-0223">Dioxygenase</keyword>
<organism evidence="2 3">
    <name type="scientific">Gluconacetobacter sacchari</name>
    <dbReference type="NCBI Taxonomy" id="92759"/>
    <lineage>
        <taxon>Bacteria</taxon>
        <taxon>Pseudomonadati</taxon>
        <taxon>Pseudomonadota</taxon>
        <taxon>Alphaproteobacteria</taxon>
        <taxon>Acetobacterales</taxon>
        <taxon>Acetobacteraceae</taxon>
        <taxon>Gluconacetobacter</taxon>
    </lineage>
</organism>
<name>A0A7W4NQR6_9PROT</name>
<dbReference type="PROSITE" id="PS51819">
    <property type="entry name" value="VOC"/>
    <property type="match status" value="2"/>
</dbReference>
<dbReference type="Pfam" id="PF00903">
    <property type="entry name" value="Glyoxalase"/>
    <property type="match status" value="2"/>
</dbReference>
<dbReference type="GO" id="GO:0051213">
    <property type="term" value="F:dioxygenase activity"/>
    <property type="evidence" value="ECO:0007669"/>
    <property type="project" value="UniProtKB-KW"/>
</dbReference>
<evidence type="ECO:0000259" key="1">
    <source>
        <dbReference type="PROSITE" id="PS51819"/>
    </source>
</evidence>
<dbReference type="SUPFAM" id="SSF54593">
    <property type="entry name" value="Glyoxalase/Bleomycin resistance protein/Dihydroxybiphenyl dioxygenase"/>
    <property type="match status" value="1"/>
</dbReference>
<sequence length="300" mass="32667">MKGHVTAMSGAARGNVAFYTDVLGQRLVKKTVNFDDPGTYHLYYGDTLGTPGTILTYFPWENAAAGRAGLGEVGETHLGIPEGAFGWWRERLAAHDVAGLEETMSFGAPILRFRDPDGMRFALVETETITDEPWTTSDIPVEVAIRTIVGVRLTLGATEATATILTDVFGYETAGVEGDVTRLVSGASHVDLEQARGGPARLGRGSVHHVAFRAADDTDQARMASVLRERHGIATTEQRDRQYFRSVYFREPGGVLFEIATDAPGFDVDEPRASLGEALKLPPTLERHRVEITRVLPELA</sequence>
<dbReference type="InterPro" id="IPR004360">
    <property type="entry name" value="Glyas_Fos-R_dOase_dom"/>
</dbReference>
<dbReference type="InterPro" id="IPR052537">
    <property type="entry name" value="Extradiol_RC_dioxygenase"/>
</dbReference>
<dbReference type="InterPro" id="IPR029068">
    <property type="entry name" value="Glyas_Bleomycin-R_OHBP_Dase"/>
</dbReference>
<feature type="domain" description="VOC" evidence="1">
    <location>
        <begin position="147"/>
        <end position="262"/>
    </location>
</feature>
<dbReference type="RefSeq" id="WP_182999620.1">
    <property type="nucleotide sequence ID" value="NZ_JABEQJ010000058.1"/>
</dbReference>
<dbReference type="Gene3D" id="3.10.180.10">
    <property type="entry name" value="2,3-Dihydroxybiphenyl 1,2-Dioxygenase, domain 1"/>
    <property type="match status" value="2"/>
</dbReference>
<dbReference type="AlphaFoldDB" id="A0A7W4NQR6"/>
<proteinExistence type="predicted"/>
<dbReference type="PANTHER" id="PTHR36110">
    <property type="entry name" value="RING-CLEAVING DIOXYGENASE MHQE-RELATED"/>
    <property type="match status" value="1"/>
</dbReference>
<accession>A0A7W4NQR6</accession>
<evidence type="ECO:0000313" key="2">
    <source>
        <dbReference type="EMBL" id="MBB2162806.1"/>
    </source>
</evidence>